<evidence type="ECO:0000313" key="3">
    <source>
        <dbReference type="Proteomes" id="UP000325641"/>
    </source>
</evidence>
<dbReference type="Proteomes" id="UP000325641">
    <property type="component" value="Chromosome"/>
</dbReference>
<feature type="compositionally biased region" description="Pro residues" evidence="1">
    <location>
        <begin position="126"/>
        <end position="137"/>
    </location>
</feature>
<accession>A0A5P6PBJ8</accession>
<protein>
    <recommendedName>
        <fullName evidence="4">T3SS negative regulator,GrlR</fullName>
    </recommendedName>
</protein>
<gene>
    <name evidence="2" type="ORF">F8237_25455</name>
</gene>
<evidence type="ECO:0000256" key="1">
    <source>
        <dbReference type="SAM" id="MobiDB-lite"/>
    </source>
</evidence>
<dbReference type="Gene3D" id="2.40.128.380">
    <property type="entry name" value="T3SS negative regulator GrlR"/>
    <property type="match status" value="1"/>
</dbReference>
<evidence type="ECO:0000313" key="2">
    <source>
        <dbReference type="EMBL" id="QFI75448.1"/>
    </source>
</evidence>
<feature type="region of interest" description="Disordered" evidence="1">
    <location>
        <begin position="125"/>
        <end position="151"/>
    </location>
</feature>
<dbReference type="AlphaFoldDB" id="A0A5P6PBJ8"/>
<dbReference type="InterPro" id="IPR043019">
    <property type="entry name" value="GrlR_sf"/>
</dbReference>
<evidence type="ECO:0008006" key="4">
    <source>
        <dbReference type="Google" id="ProtNLM"/>
    </source>
</evidence>
<proteinExistence type="predicted"/>
<sequence>MRMIRAGMRKTGEAAPMLKDGTYAAWYKMPLDQGTGIVHLADGQIWGRDSLMTYHGFCKVDGDRFTATVSTKRHTDGRATVFGVNDELTLDIEGTCPGKIATYTATTGQAPGIVLHGTLILAERPSPVPERPAPAPAFNPDKLPKLPKRSR</sequence>
<dbReference type="EMBL" id="CP044543">
    <property type="protein sequence ID" value="QFI75448.1"/>
    <property type="molecule type" value="Genomic_DNA"/>
</dbReference>
<name>A0A5P6PBJ8_9BRAD</name>
<dbReference type="OrthoDB" id="8456446at2"/>
<organism evidence="2 3">
    <name type="scientific">Bradyrhizobium betae</name>
    <dbReference type="NCBI Taxonomy" id="244734"/>
    <lineage>
        <taxon>Bacteria</taxon>
        <taxon>Pseudomonadati</taxon>
        <taxon>Pseudomonadota</taxon>
        <taxon>Alphaproteobacteria</taxon>
        <taxon>Hyphomicrobiales</taxon>
        <taxon>Nitrobacteraceae</taxon>
        <taxon>Bradyrhizobium</taxon>
    </lineage>
</organism>
<dbReference type="KEGG" id="bbet:F8237_25455"/>
<reference evidence="3" key="1">
    <citation type="submission" date="2019-10" db="EMBL/GenBank/DDBJ databases">
        <title>Complete Genome Sequence of Bradyrhizobium betae type strain PL7HG1T.</title>
        <authorList>
            <person name="Bromfield E.S.P."/>
            <person name="Cloutier S."/>
        </authorList>
    </citation>
    <scope>NUCLEOTIDE SEQUENCE [LARGE SCALE GENOMIC DNA]</scope>
    <source>
        <strain evidence="3">PL7HG1</strain>
    </source>
</reference>